<evidence type="ECO:0000256" key="1">
    <source>
        <dbReference type="SAM" id="MobiDB-lite"/>
    </source>
</evidence>
<protein>
    <submittedName>
        <fullName evidence="2">Uncharacterized protein</fullName>
    </submittedName>
</protein>
<dbReference type="Gramene" id="ORUFI08G23800.1">
    <property type="protein sequence ID" value="ORUFI08G23800.1"/>
    <property type="gene ID" value="ORUFI08G23800"/>
</dbReference>
<dbReference type="HOGENOM" id="CLU_730321_0_0_1"/>
<feature type="compositionally biased region" description="Polar residues" evidence="1">
    <location>
        <begin position="19"/>
        <end position="28"/>
    </location>
</feature>
<proteinExistence type="predicted"/>
<dbReference type="PANTHER" id="PTHR36138:SF12">
    <property type="entry name" value="OS11G0638500 PROTEIN"/>
    <property type="match status" value="1"/>
</dbReference>
<evidence type="ECO:0000313" key="3">
    <source>
        <dbReference type="Proteomes" id="UP000008022"/>
    </source>
</evidence>
<accession>A0A0E0QLI9</accession>
<feature type="region of interest" description="Disordered" evidence="1">
    <location>
        <begin position="1"/>
        <end position="31"/>
    </location>
</feature>
<evidence type="ECO:0000313" key="2">
    <source>
        <dbReference type="EnsemblPlants" id="ORUFI08G23800.1"/>
    </source>
</evidence>
<dbReference type="PANTHER" id="PTHR36138">
    <property type="entry name" value="EXPRESSED PROTEIN-RELATED"/>
    <property type="match status" value="1"/>
</dbReference>
<reference evidence="2" key="2">
    <citation type="submission" date="2015-06" db="UniProtKB">
        <authorList>
            <consortium name="EnsemblPlants"/>
        </authorList>
    </citation>
    <scope>IDENTIFICATION</scope>
</reference>
<dbReference type="AlphaFoldDB" id="A0A0E0QLI9"/>
<reference evidence="3" key="1">
    <citation type="submission" date="2013-06" db="EMBL/GenBank/DDBJ databases">
        <authorList>
            <person name="Zhao Q."/>
        </authorList>
    </citation>
    <scope>NUCLEOTIDE SEQUENCE</scope>
    <source>
        <strain evidence="3">cv. W1943</strain>
    </source>
</reference>
<dbReference type="EnsemblPlants" id="ORUFI08G23800.1">
    <property type="protein sequence ID" value="ORUFI08G23800.1"/>
    <property type="gene ID" value="ORUFI08G23800"/>
</dbReference>
<sequence>MDPSEETSAGKVPAMAIDDSNQARVVSNESKSPIIEKKKKTKMVRYTQEQIEYCIANPEELRDKKVIKLTELLSKECLARMGQERVDRLYARERAEEEQIVEWKKLQEVLRNERENIYKIPDKPKDVLKQYYAKGYAEYEVAVDDGDVDEDEEVPARVAHPGRRRFRNGIVMRKNQSGGGRILALAMDPSEETSAGKDDLLAIDDSNQDKAKQATVVSDESKAPIIEKKKKKKMVRYTQEQIEYCIANPEELWDIKVIKLTELLSKECLARMGQEQVDKLYAMERTEEEQIVRRKKLQEVLRNERENIYKIPDKPQDVLKQYYAKGYAEYEVVVDDGDVDVDEDDEVPARVAHPGRRRFRNGIVVKKNQSGGGSIRKIN</sequence>
<keyword evidence="3" id="KW-1185">Reference proteome</keyword>
<organism evidence="2 3">
    <name type="scientific">Oryza rufipogon</name>
    <name type="common">Brownbeard rice</name>
    <name type="synonym">Asian wild rice</name>
    <dbReference type="NCBI Taxonomy" id="4529"/>
    <lineage>
        <taxon>Eukaryota</taxon>
        <taxon>Viridiplantae</taxon>
        <taxon>Streptophyta</taxon>
        <taxon>Embryophyta</taxon>
        <taxon>Tracheophyta</taxon>
        <taxon>Spermatophyta</taxon>
        <taxon>Magnoliopsida</taxon>
        <taxon>Liliopsida</taxon>
        <taxon>Poales</taxon>
        <taxon>Poaceae</taxon>
        <taxon>BOP clade</taxon>
        <taxon>Oryzoideae</taxon>
        <taxon>Oryzeae</taxon>
        <taxon>Oryzinae</taxon>
        <taxon>Oryza</taxon>
    </lineage>
</organism>
<dbReference type="Proteomes" id="UP000008022">
    <property type="component" value="Unassembled WGS sequence"/>
</dbReference>
<name>A0A0E0QLI9_ORYRU</name>